<keyword evidence="1" id="KW-1133">Transmembrane helix</keyword>
<name>A0AAN9HSZ6_CROPI</name>
<evidence type="ECO:0000256" key="1">
    <source>
        <dbReference type="SAM" id="Phobius"/>
    </source>
</evidence>
<dbReference type="EMBL" id="JAYWIO010000006">
    <property type="protein sequence ID" value="KAK7255038.1"/>
    <property type="molecule type" value="Genomic_DNA"/>
</dbReference>
<gene>
    <name evidence="2" type="ORF">RIF29_28440</name>
</gene>
<keyword evidence="1" id="KW-0812">Transmembrane</keyword>
<protein>
    <submittedName>
        <fullName evidence="2">Uncharacterized protein</fullName>
    </submittedName>
</protein>
<sequence length="130" mass="15604">MRFYFININSVFKVAVNTVIQDERDFLNHIIKSTNMKCLTPLFWWQLNFKLGDSCFKFLWLSVAACSLVVLIFTLLEFQFLLLFFPWILLLEKNPFCTSFMFLHMGWTPYIDNMRIVKIYICMSSWDDDP</sequence>
<proteinExistence type="predicted"/>
<comment type="caution">
    <text evidence="2">The sequence shown here is derived from an EMBL/GenBank/DDBJ whole genome shotgun (WGS) entry which is preliminary data.</text>
</comment>
<keyword evidence="3" id="KW-1185">Reference proteome</keyword>
<dbReference type="AlphaFoldDB" id="A0AAN9HSZ6"/>
<reference evidence="2 3" key="1">
    <citation type="submission" date="2024-01" db="EMBL/GenBank/DDBJ databases">
        <title>The genomes of 5 underutilized Papilionoideae crops provide insights into root nodulation and disease resistanc.</title>
        <authorList>
            <person name="Yuan L."/>
        </authorList>
    </citation>
    <scope>NUCLEOTIDE SEQUENCE [LARGE SCALE GENOMIC DNA]</scope>
    <source>
        <strain evidence="2">ZHUSHIDOU_FW_LH</strain>
        <tissue evidence="2">Leaf</tissue>
    </source>
</reference>
<organism evidence="2 3">
    <name type="scientific">Crotalaria pallida</name>
    <name type="common">Smooth rattlebox</name>
    <name type="synonym">Crotalaria striata</name>
    <dbReference type="NCBI Taxonomy" id="3830"/>
    <lineage>
        <taxon>Eukaryota</taxon>
        <taxon>Viridiplantae</taxon>
        <taxon>Streptophyta</taxon>
        <taxon>Embryophyta</taxon>
        <taxon>Tracheophyta</taxon>
        <taxon>Spermatophyta</taxon>
        <taxon>Magnoliopsida</taxon>
        <taxon>eudicotyledons</taxon>
        <taxon>Gunneridae</taxon>
        <taxon>Pentapetalae</taxon>
        <taxon>rosids</taxon>
        <taxon>fabids</taxon>
        <taxon>Fabales</taxon>
        <taxon>Fabaceae</taxon>
        <taxon>Papilionoideae</taxon>
        <taxon>50 kb inversion clade</taxon>
        <taxon>genistoids sensu lato</taxon>
        <taxon>core genistoids</taxon>
        <taxon>Crotalarieae</taxon>
        <taxon>Crotalaria</taxon>
    </lineage>
</organism>
<evidence type="ECO:0000313" key="2">
    <source>
        <dbReference type="EMBL" id="KAK7255038.1"/>
    </source>
</evidence>
<keyword evidence="1" id="KW-0472">Membrane</keyword>
<dbReference type="Proteomes" id="UP001372338">
    <property type="component" value="Unassembled WGS sequence"/>
</dbReference>
<evidence type="ECO:0000313" key="3">
    <source>
        <dbReference type="Proteomes" id="UP001372338"/>
    </source>
</evidence>
<accession>A0AAN9HSZ6</accession>
<feature type="transmembrane region" description="Helical" evidence="1">
    <location>
        <begin position="58"/>
        <end position="91"/>
    </location>
</feature>